<dbReference type="EMBL" id="HBUF01181614">
    <property type="protein sequence ID" value="CAG6655486.1"/>
    <property type="molecule type" value="Transcribed_RNA"/>
</dbReference>
<accession>A0A8D8RSU2</accession>
<evidence type="ECO:0000256" key="1">
    <source>
        <dbReference type="SAM" id="MobiDB-lite"/>
    </source>
</evidence>
<sequence>MTPIYLISLIFFKTSFSFQKVDNLISIDSLLRDPFYQSLYLPLLPLKDDQVTITLKTSKHGGFIREQLHNPSRAHLKMMYGIDVDKESMRSDKGEPYNFESCDPNIKHNLGGENDNCISNLNQVCRDLKEPELVVIRHKRSGDGMIDQAEFLQDAVEKVPENGDGGGLSPIKRFDFNHTLIEHFFEYDEQTLSNTVVEILDERSQENYDSAFLEVFKAVNKESYDDLPLHERVFLFRKFLRLYREYNDETLRGIMFDLPKKMKNHAMDKFLNKNKNARGKDFLSYWETEEELDIRFRNLYQQFQHALIERYYQMEQQLYELASPHGYTEMMLSLEGTTDHAFKLSIEAEEKRLRAHAKRYLRRKLNSVAMLSTTTAKIEDENIDEKEKHQTMRISGQEFDDFSKQD</sequence>
<name>A0A8D8RSU2_9HEMI</name>
<evidence type="ECO:0000313" key="2">
    <source>
        <dbReference type="EMBL" id="CAG6655485.1"/>
    </source>
</evidence>
<feature type="region of interest" description="Disordered" evidence="1">
    <location>
        <begin position="386"/>
        <end position="406"/>
    </location>
</feature>
<dbReference type="AlphaFoldDB" id="A0A8D8RSU2"/>
<protein>
    <submittedName>
        <fullName evidence="2">Uncharacterized protein</fullName>
    </submittedName>
</protein>
<dbReference type="EMBL" id="HBUF01181613">
    <property type="protein sequence ID" value="CAG6655485.1"/>
    <property type="molecule type" value="Transcribed_RNA"/>
</dbReference>
<proteinExistence type="predicted"/>
<organism evidence="2">
    <name type="scientific">Cacopsylla melanoneura</name>
    <dbReference type="NCBI Taxonomy" id="428564"/>
    <lineage>
        <taxon>Eukaryota</taxon>
        <taxon>Metazoa</taxon>
        <taxon>Ecdysozoa</taxon>
        <taxon>Arthropoda</taxon>
        <taxon>Hexapoda</taxon>
        <taxon>Insecta</taxon>
        <taxon>Pterygota</taxon>
        <taxon>Neoptera</taxon>
        <taxon>Paraneoptera</taxon>
        <taxon>Hemiptera</taxon>
        <taxon>Sternorrhyncha</taxon>
        <taxon>Psylloidea</taxon>
        <taxon>Psyllidae</taxon>
        <taxon>Psyllinae</taxon>
        <taxon>Cacopsylla</taxon>
    </lineage>
</organism>
<reference evidence="2" key="1">
    <citation type="submission" date="2021-05" db="EMBL/GenBank/DDBJ databases">
        <authorList>
            <person name="Alioto T."/>
            <person name="Alioto T."/>
            <person name="Gomez Garrido J."/>
        </authorList>
    </citation>
    <scope>NUCLEOTIDE SEQUENCE</scope>
</reference>